<dbReference type="Gene3D" id="1.10.3720.10">
    <property type="entry name" value="MetI-like"/>
    <property type="match status" value="1"/>
</dbReference>
<keyword evidence="2 7" id="KW-0813">Transport</keyword>
<comment type="subcellular location">
    <subcellularLocation>
        <location evidence="1 7">Cell membrane</location>
        <topology evidence="1 7">Multi-pass membrane protein</topology>
    </subcellularLocation>
</comment>
<dbReference type="EMBL" id="BAAASG010000003">
    <property type="protein sequence ID" value="GAA2477863.1"/>
    <property type="molecule type" value="Genomic_DNA"/>
</dbReference>
<dbReference type="Proteomes" id="UP001501777">
    <property type="component" value="Unassembled WGS sequence"/>
</dbReference>
<feature type="transmembrane region" description="Helical" evidence="7">
    <location>
        <begin position="96"/>
        <end position="121"/>
    </location>
</feature>
<dbReference type="RefSeq" id="WP_344399066.1">
    <property type="nucleotide sequence ID" value="NZ_BAAASG010000003.1"/>
</dbReference>
<keyword evidence="6 7" id="KW-0472">Membrane</keyword>
<accession>A0ABP5YAU4</accession>
<keyword evidence="11" id="KW-1185">Reference proteome</keyword>
<evidence type="ECO:0000259" key="9">
    <source>
        <dbReference type="PROSITE" id="PS50928"/>
    </source>
</evidence>
<gene>
    <name evidence="10" type="ORF">GCM10010276_12680</name>
</gene>
<feature type="transmembrane region" description="Helical" evidence="7">
    <location>
        <begin position="286"/>
        <end position="309"/>
    </location>
</feature>
<evidence type="ECO:0000313" key="11">
    <source>
        <dbReference type="Proteomes" id="UP001501777"/>
    </source>
</evidence>
<evidence type="ECO:0000313" key="10">
    <source>
        <dbReference type="EMBL" id="GAA2477863.1"/>
    </source>
</evidence>
<proteinExistence type="inferred from homology"/>
<feature type="transmembrane region" description="Helical" evidence="7">
    <location>
        <begin position="177"/>
        <end position="202"/>
    </location>
</feature>
<keyword evidence="5 7" id="KW-1133">Transmembrane helix</keyword>
<keyword evidence="3" id="KW-1003">Cell membrane</keyword>
<feature type="transmembrane region" description="Helical" evidence="7">
    <location>
        <begin position="133"/>
        <end position="157"/>
    </location>
</feature>
<evidence type="ECO:0000256" key="5">
    <source>
        <dbReference type="ARBA" id="ARBA00022989"/>
    </source>
</evidence>
<feature type="compositionally biased region" description="Low complexity" evidence="8">
    <location>
        <begin position="1"/>
        <end position="17"/>
    </location>
</feature>
<feature type="region of interest" description="Disordered" evidence="8">
    <location>
        <begin position="1"/>
        <end position="29"/>
    </location>
</feature>
<feature type="transmembrane region" description="Helical" evidence="7">
    <location>
        <begin position="244"/>
        <end position="266"/>
    </location>
</feature>
<dbReference type="PANTHER" id="PTHR43005:SF1">
    <property type="entry name" value="SPERMIDINE_PUTRESCINE TRANSPORT SYSTEM PERMEASE PROTEIN"/>
    <property type="match status" value="1"/>
</dbReference>
<protein>
    <submittedName>
        <fullName evidence="10">Sugar ABC transporter permease</fullName>
    </submittedName>
</protein>
<dbReference type="PANTHER" id="PTHR43005">
    <property type="entry name" value="BLR7065 PROTEIN"/>
    <property type="match status" value="1"/>
</dbReference>
<evidence type="ECO:0000256" key="7">
    <source>
        <dbReference type="RuleBase" id="RU363032"/>
    </source>
</evidence>
<feature type="transmembrane region" description="Helical" evidence="7">
    <location>
        <begin position="39"/>
        <end position="65"/>
    </location>
</feature>
<reference evidence="11" key="1">
    <citation type="journal article" date="2019" name="Int. J. Syst. Evol. Microbiol.">
        <title>The Global Catalogue of Microorganisms (GCM) 10K type strain sequencing project: providing services to taxonomists for standard genome sequencing and annotation.</title>
        <authorList>
            <consortium name="The Broad Institute Genomics Platform"/>
            <consortium name="The Broad Institute Genome Sequencing Center for Infectious Disease"/>
            <person name="Wu L."/>
            <person name="Ma J."/>
        </authorList>
    </citation>
    <scope>NUCLEOTIDE SEQUENCE [LARGE SCALE GENOMIC DNA]</scope>
    <source>
        <strain evidence="11">JCM 4395</strain>
    </source>
</reference>
<evidence type="ECO:0000256" key="1">
    <source>
        <dbReference type="ARBA" id="ARBA00004651"/>
    </source>
</evidence>
<sequence>MTAATPHTAGAEAAKSPSRPPVPSERRPRRTLPRALARLLPLSPAVVLLLLFLAGPIAYCAYLAFTDLQLTGQAHSSFVGLANFRKAFKDEEFLNAVWLTLVFTVVSSLLGQNTLGLALAALMQRASKPVRTLTGGIVVTAWVLPEVVAGFLLYAFFRREGTLNAVLDRLHLPSQNWLFTLPILAVSFANVWRGTAFSMLVYSAALGEIPKEITEAAEVDGAGGWRRMWHITLPMIRRSIGTNLMLNTLQTLSVFGLIWVMTRGGPGNKSQTLPLFMYEQAFQNSMIGYGTAVALLLLLVGSLFSLVYLRLLRTEV</sequence>
<name>A0ABP5YAU4_STRLO</name>
<comment type="caution">
    <text evidence="10">The sequence shown here is derived from an EMBL/GenBank/DDBJ whole genome shotgun (WGS) entry which is preliminary data.</text>
</comment>
<dbReference type="PROSITE" id="PS50928">
    <property type="entry name" value="ABC_TM1"/>
    <property type="match status" value="1"/>
</dbReference>
<evidence type="ECO:0000256" key="6">
    <source>
        <dbReference type="ARBA" id="ARBA00023136"/>
    </source>
</evidence>
<comment type="similarity">
    <text evidence="7">Belongs to the binding-protein-dependent transport system permease family.</text>
</comment>
<evidence type="ECO:0000256" key="4">
    <source>
        <dbReference type="ARBA" id="ARBA00022692"/>
    </source>
</evidence>
<evidence type="ECO:0000256" key="2">
    <source>
        <dbReference type="ARBA" id="ARBA00022448"/>
    </source>
</evidence>
<keyword evidence="4 7" id="KW-0812">Transmembrane</keyword>
<organism evidence="10 11">
    <name type="scientific">Streptomyces longisporus</name>
    <dbReference type="NCBI Taxonomy" id="1948"/>
    <lineage>
        <taxon>Bacteria</taxon>
        <taxon>Bacillati</taxon>
        <taxon>Actinomycetota</taxon>
        <taxon>Actinomycetes</taxon>
        <taxon>Kitasatosporales</taxon>
        <taxon>Streptomycetaceae</taxon>
        <taxon>Streptomyces</taxon>
    </lineage>
</organism>
<dbReference type="Pfam" id="PF00528">
    <property type="entry name" value="BPD_transp_1"/>
    <property type="match status" value="1"/>
</dbReference>
<evidence type="ECO:0000256" key="3">
    <source>
        <dbReference type="ARBA" id="ARBA00022475"/>
    </source>
</evidence>
<dbReference type="InterPro" id="IPR000515">
    <property type="entry name" value="MetI-like"/>
</dbReference>
<dbReference type="SUPFAM" id="SSF161098">
    <property type="entry name" value="MetI-like"/>
    <property type="match status" value="1"/>
</dbReference>
<dbReference type="CDD" id="cd06261">
    <property type="entry name" value="TM_PBP2"/>
    <property type="match status" value="1"/>
</dbReference>
<dbReference type="InterPro" id="IPR035906">
    <property type="entry name" value="MetI-like_sf"/>
</dbReference>
<feature type="domain" description="ABC transmembrane type-1" evidence="9">
    <location>
        <begin position="98"/>
        <end position="308"/>
    </location>
</feature>
<evidence type="ECO:0000256" key="8">
    <source>
        <dbReference type="SAM" id="MobiDB-lite"/>
    </source>
</evidence>